<evidence type="ECO:0000313" key="6">
    <source>
        <dbReference type="Proteomes" id="UP001500740"/>
    </source>
</evidence>
<dbReference type="Pfam" id="PF24568">
    <property type="entry name" value="CC_PcsB"/>
    <property type="match status" value="1"/>
</dbReference>
<dbReference type="Pfam" id="PF01551">
    <property type="entry name" value="Peptidase_M23"/>
    <property type="match status" value="1"/>
</dbReference>
<feature type="domain" description="Peptidoglycan hydrolase PcsB coiled-coil" evidence="4">
    <location>
        <begin position="130"/>
        <end position="203"/>
    </location>
</feature>
<dbReference type="CDD" id="cd12797">
    <property type="entry name" value="M23_peptidase"/>
    <property type="match status" value="1"/>
</dbReference>
<dbReference type="Proteomes" id="UP001500740">
    <property type="component" value="Unassembled WGS sequence"/>
</dbReference>
<dbReference type="PANTHER" id="PTHR21666">
    <property type="entry name" value="PEPTIDASE-RELATED"/>
    <property type="match status" value="1"/>
</dbReference>
<feature type="region of interest" description="Disordered" evidence="2">
    <location>
        <begin position="38"/>
        <end position="73"/>
    </location>
</feature>
<feature type="region of interest" description="Disordered" evidence="2">
    <location>
        <begin position="209"/>
        <end position="235"/>
    </location>
</feature>
<dbReference type="Gene3D" id="6.10.250.3150">
    <property type="match status" value="1"/>
</dbReference>
<dbReference type="PANTHER" id="PTHR21666:SF270">
    <property type="entry name" value="MUREIN HYDROLASE ACTIVATOR ENVC"/>
    <property type="match status" value="1"/>
</dbReference>
<evidence type="ECO:0000256" key="1">
    <source>
        <dbReference type="ARBA" id="ARBA00022729"/>
    </source>
</evidence>
<reference evidence="6" key="1">
    <citation type="journal article" date="2019" name="Int. J. Syst. Evol. Microbiol.">
        <title>The Global Catalogue of Microorganisms (GCM) 10K type strain sequencing project: providing services to taxonomists for standard genome sequencing and annotation.</title>
        <authorList>
            <consortium name="The Broad Institute Genomics Platform"/>
            <consortium name="The Broad Institute Genome Sequencing Center for Infectious Disease"/>
            <person name="Wu L."/>
            <person name="Ma J."/>
        </authorList>
    </citation>
    <scope>NUCLEOTIDE SEQUENCE [LARGE SCALE GENOMIC DNA]</scope>
    <source>
        <strain evidence="6">JCM 14193</strain>
    </source>
</reference>
<name>A0ABP3JS78_9BACI</name>
<keyword evidence="1" id="KW-0732">Signal</keyword>
<feature type="region of interest" description="Disordered" evidence="2">
    <location>
        <begin position="291"/>
        <end position="314"/>
    </location>
</feature>
<dbReference type="InterPro" id="IPR011055">
    <property type="entry name" value="Dup_hybrid_motif"/>
</dbReference>
<dbReference type="EMBL" id="BAAACZ010000012">
    <property type="protein sequence ID" value="GAA0462508.1"/>
    <property type="molecule type" value="Genomic_DNA"/>
</dbReference>
<dbReference type="InterPro" id="IPR057309">
    <property type="entry name" value="PcsB_CC"/>
</dbReference>
<feature type="domain" description="M23ase beta-sheet core" evidence="3">
    <location>
        <begin position="333"/>
        <end position="434"/>
    </location>
</feature>
<evidence type="ECO:0000259" key="3">
    <source>
        <dbReference type="Pfam" id="PF01551"/>
    </source>
</evidence>
<dbReference type="SUPFAM" id="SSF57997">
    <property type="entry name" value="Tropomyosin"/>
    <property type="match status" value="1"/>
</dbReference>
<feature type="compositionally biased region" description="Basic and acidic residues" evidence="2">
    <location>
        <begin position="209"/>
        <end position="231"/>
    </location>
</feature>
<evidence type="ECO:0000313" key="5">
    <source>
        <dbReference type="EMBL" id="GAA0462508.1"/>
    </source>
</evidence>
<feature type="compositionally biased region" description="Acidic residues" evidence="2">
    <location>
        <begin position="61"/>
        <end position="72"/>
    </location>
</feature>
<comment type="caution">
    <text evidence="5">The sequence shown here is derived from an EMBL/GenBank/DDBJ whole genome shotgun (WGS) entry which is preliminary data.</text>
</comment>
<feature type="compositionally biased region" description="Polar residues" evidence="2">
    <location>
        <begin position="291"/>
        <end position="308"/>
    </location>
</feature>
<dbReference type="InterPro" id="IPR050570">
    <property type="entry name" value="Cell_wall_metabolism_enzyme"/>
</dbReference>
<organism evidence="5 6">
    <name type="scientific">Alkalibacillus silvisoli</name>
    <dbReference type="NCBI Taxonomy" id="392823"/>
    <lineage>
        <taxon>Bacteria</taxon>
        <taxon>Bacillati</taxon>
        <taxon>Bacillota</taxon>
        <taxon>Bacilli</taxon>
        <taxon>Bacillales</taxon>
        <taxon>Bacillaceae</taxon>
        <taxon>Alkalibacillus</taxon>
    </lineage>
</organism>
<proteinExistence type="predicted"/>
<dbReference type="Gene3D" id="6.10.250.3110">
    <property type="match status" value="1"/>
</dbReference>
<keyword evidence="6" id="KW-1185">Reference proteome</keyword>
<accession>A0ABP3JS78</accession>
<dbReference type="SUPFAM" id="SSF51261">
    <property type="entry name" value="Duplicated hybrid motif"/>
    <property type="match status" value="1"/>
</dbReference>
<dbReference type="InterPro" id="IPR016047">
    <property type="entry name" value="M23ase_b-sheet_dom"/>
</dbReference>
<dbReference type="RefSeq" id="WP_343783203.1">
    <property type="nucleotide sequence ID" value="NZ_BAAACZ010000012.1"/>
</dbReference>
<evidence type="ECO:0000256" key="2">
    <source>
        <dbReference type="SAM" id="MobiDB-lite"/>
    </source>
</evidence>
<protein>
    <submittedName>
        <fullName evidence="5">M23 family metallopeptidase</fullName>
    </submittedName>
</protein>
<evidence type="ECO:0000259" key="4">
    <source>
        <dbReference type="Pfam" id="PF24568"/>
    </source>
</evidence>
<dbReference type="Gene3D" id="2.70.70.10">
    <property type="entry name" value="Glucose Permease (Domain IIA)"/>
    <property type="match status" value="1"/>
</dbReference>
<sequence>MAKKVIPFLTLTLVIGVIMFTDSNTVEANQSVEDIEKELDEVQEERESVSQEIESLKDELSELESQQEETEDELSRIDNEIEQAELEVRQKELDIEHTETEIRKLESEIQELENEINDLIEEIEALEEEIVETEERVEQREGVLKDRLRSLQRNGGSVKYMEVIMGASDFGDFISRSAAVNKVMDQDQNIIHQHFEDIQFLEESVSKVEESKDQVEENKQIVENNKGELEGKQQSLVTQKQELDSLIASLGERKDEQQVMLASLNEQQDDLEKYQVSLAEEQEILAAREQSLQNQKEAAETQPSATQSGGSGKFITPMQGYLTSPYKPSHRPNHNGIDMGGNGSPPIYAAATGEVYRVTSGCTVGNTGCGGGYGNVVYMTHYIDGVPYDTVYAHLSSVNVSVGDVVQQGQQIGNMGNTGHSYGPHLHFEIHRGGPWNDEKSNAVDPKQYISVPSR</sequence>
<gene>
    <name evidence="5" type="ORF">GCM10008935_17550</name>
</gene>
<feature type="compositionally biased region" description="Basic and acidic residues" evidence="2">
    <location>
        <begin position="45"/>
        <end position="60"/>
    </location>
</feature>